<keyword evidence="4" id="KW-1185">Reference proteome</keyword>
<evidence type="ECO:0000313" key="4">
    <source>
        <dbReference type="Proteomes" id="UP000831156"/>
    </source>
</evidence>
<dbReference type="Proteomes" id="UP000831156">
    <property type="component" value="Unassembled WGS sequence"/>
</dbReference>
<evidence type="ECO:0000256" key="1">
    <source>
        <dbReference type="SAM" id="Phobius"/>
    </source>
</evidence>
<gene>
    <name evidence="3" type="ORF">PGABG01_0005900</name>
</gene>
<comment type="caution">
    <text evidence="3">The sequence shown here is derived from an EMBL/GenBank/DDBJ whole genome shotgun (WGS) entry which is preliminary data.</text>
</comment>
<keyword evidence="1" id="KW-0812">Transmembrane</keyword>
<name>A0ABY0KW16_9APIC</name>
<feature type="transmembrane region" description="Helical" evidence="1">
    <location>
        <begin position="335"/>
        <end position="356"/>
    </location>
</feature>
<accession>A0ABY0KW16</accession>
<evidence type="ECO:0000313" key="3">
    <source>
        <dbReference type="EMBL" id="SCQ12630.1"/>
    </source>
</evidence>
<feature type="signal peptide" evidence="2">
    <location>
        <begin position="1"/>
        <end position="21"/>
    </location>
</feature>
<sequence length="403" mass="48053">MNFICFKIYIFFILFDTFISSNTNIPRTNNNKNNNPKNVTTDITPLGPIPDIITLDYISEVLKHIELIKDEVIKEKLKKLKLLKKKSKDNKNDKDLKKEIDHLEKEIIDTRLLCKDYIKNELKEIKVLKDQIVNDKIKQYPWNKDKLIDSELNKLFLQAQMKRDKILYEQYMKEQLQNPVLQKEIFKTYGIIQKILQRINNFFTEFIRNIPRLVLSFGKDFMRDIYIDIINNVPQLELSFEKYFINHNYNDIIKHKQELHFSFRKYSISKYFTEILSDLPEVELSFGKYLDDKLRKIHNKFFKSKSKSKRKSRTFFQVWSAFHDWLEEKAIKYHIGAYTFFFAVISTIAKVLKVLIQACAVGSPDISSIVIGILVMIICIIILIFFLYTVYILISDYIKSKRE</sequence>
<keyword evidence="1" id="KW-0472">Membrane</keyword>
<dbReference type="EMBL" id="FMKD01000026">
    <property type="protein sequence ID" value="SCQ12630.1"/>
    <property type="molecule type" value="Genomic_DNA"/>
</dbReference>
<keyword evidence="2" id="KW-0732">Signal</keyword>
<feature type="transmembrane region" description="Helical" evidence="1">
    <location>
        <begin position="368"/>
        <end position="394"/>
    </location>
</feature>
<keyword evidence="1" id="KW-1133">Transmembrane helix</keyword>
<feature type="chain" id="PRO_5045934876" evidence="2">
    <location>
        <begin position="22"/>
        <end position="403"/>
    </location>
</feature>
<protein>
    <submittedName>
        <fullName evidence="3">PIR protein</fullName>
    </submittedName>
</protein>
<evidence type="ECO:0000256" key="2">
    <source>
        <dbReference type="SAM" id="SignalP"/>
    </source>
</evidence>
<organism evidence="3 4">
    <name type="scientific">Plasmodium gaboni</name>
    <dbReference type="NCBI Taxonomy" id="647221"/>
    <lineage>
        <taxon>Eukaryota</taxon>
        <taxon>Sar</taxon>
        <taxon>Alveolata</taxon>
        <taxon>Apicomplexa</taxon>
        <taxon>Aconoidasida</taxon>
        <taxon>Haemosporida</taxon>
        <taxon>Plasmodiidae</taxon>
        <taxon>Plasmodium</taxon>
        <taxon>Plasmodium (Laverania)</taxon>
    </lineage>
</organism>
<proteinExistence type="predicted"/>
<reference evidence="3" key="1">
    <citation type="submission" date="2016-09" db="EMBL/GenBank/DDBJ databases">
        <authorList>
            <consortium name="Pathogen Informatics"/>
            <person name="Sun Q."/>
            <person name="Inoue M."/>
        </authorList>
    </citation>
    <scope>NUCLEOTIDE SEQUENCE</scope>
</reference>